<gene>
    <name evidence="1" type="ORF">Din_037029</name>
</gene>
<protein>
    <recommendedName>
        <fullName evidence="2">Reverse transcriptase domain-containing protein</fullName>
    </recommendedName>
</protein>
<reference evidence="1" key="1">
    <citation type="submission" date="2019-08" db="EMBL/GenBank/DDBJ databases">
        <title>Reference gene set and small RNA set construction with multiple tissues from Davidia involucrata Baill.</title>
        <authorList>
            <person name="Yang H."/>
            <person name="Zhou C."/>
            <person name="Li G."/>
            <person name="Wang J."/>
            <person name="Gao P."/>
            <person name="Wang M."/>
            <person name="Wang R."/>
            <person name="Zhao Y."/>
        </authorList>
    </citation>
    <scope>NUCLEOTIDE SEQUENCE</scope>
    <source>
        <tissue evidence="1">Mixed with DoveR01_LX</tissue>
    </source>
</reference>
<dbReference type="EMBL" id="GHES01037029">
    <property type="protein sequence ID" value="MPA67588.1"/>
    <property type="molecule type" value="Transcribed_RNA"/>
</dbReference>
<evidence type="ECO:0008006" key="2">
    <source>
        <dbReference type="Google" id="ProtNLM"/>
    </source>
</evidence>
<proteinExistence type="predicted"/>
<name>A0A5B7BH79_DAVIN</name>
<evidence type="ECO:0000313" key="1">
    <source>
        <dbReference type="EMBL" id="MPA67588.1"/>
    </source>
</evidence>
<accession>A0A5B7BH79</accession>
<sequence>MVKFSILINRSPSPVGFFSSSRELRQGNPLSPYLFIIVMEALIGLMNRAVERGMMQGFWIGEDKGSTLKISHQLNADNTVVFCDARIAQLRFLRCILLCF</sequence>
<organism evidence="1">
    <name type="scientific">Davidia involucrata</name>
    <name type="common">Dove tree</name>
    <dbReference type="NCBI Taxonomy" id="16924"/>
    <lineage>
        <taxon>Eukaryota</taxon>
        <taxon>Viridiplantae</taxon>
        <taxon>Streptophyta</taxon>
        <taxon>Embryophyta</taxon>
        <taxon>Tracheophyta</taxon>
        <taxon>Spermatophyta</taxon>
        <taxon>Magnoliopsida</taxon>
        <taxon>eudicotyledons</taxon>
        <taxon>Gunneridae</taxon>
        <taxon>Pentapetalae</taxon>
        <taxon>asterids</taxon>
        <taxon>Cornales</taxon>
        <taxon>Nyssaceae</taxon>
        <taxon>Davidia</taxon>
    </lineage>
</organism>
<dbReference type="AlphaFoldDB" id="A0A5B7BH79"/>